<gene>
    <name evidence="2" type="ORF">FGO68_gene5923</name>
</gene>
<dbReference type="Proteomes" id="UP000785679">
    <property type="component" value="Unassembled WGS sequence"/>
</dbReference>
<evidence type="ECO:0000256" key="1">
    <source>
        <dbReference type="SAM" id="MobiDB-lite"/>
    </source>
</evidence>
<name>A0A8J8NFL1_HALGN</name>
<comment type="caution">
    <text evidence="2">The sequence shown here is derived from an EMBL/GenBank/DDBJ whole genome shotgun (WGS) entry which is preliminary data.</text>
</comment>
<feature type="region of interest" description="Disordered" evidence="1">
    <location>
        <begin position="1"/>
        <end position="21"/>
    </location>
</feature>
<reference evidence="2" key="1">
    <citation type="submission" date="2019-06" db="EMBL/GenBank/DDBJ databases">
        <authorList>
            <person name="Zheng W."/>
        </authorList>
    </citation>
    <scope>NUCLEOTIDE SEQUENCE</scope>
    <source>
        <strain evidence="2">QDHG01</strain>
    </source>
</reference>
<keyword evidence="3" id="KW-1185">Reference proteome</keyword>
<proteinExistence type="predicted"/>
<organism evidence="2 3">
    <name type="scientific">Halteria grandinella</name>
    <dbReference type="NCBI Taxonomy" id="5974"/>
    <lineage>
        <taxon>Eukaryota</taxon>
        <taxon>Sar</taxon>
        <taxon>Alveolata</taxon>
        <taxon>Ciliophora</taxon>
        <taxon>Intramacronucleata</taxon>
        <taxon>Spirotrichea</taxon>
        <taxon>Stichotrichia</taxon>
        <taxon>Sporadotrichida</taxon>
        <taxon>Halteriidae</taxon>
        <taxon>Halteria</taxon>
    </lineage>
</organism>
<sequence>MFPAWSWLREDSVQSPPQDPSKDLSLNYPYPLFLDTAYTTGIYSLIPQSLCTSIYSPLLMALRICSRCILCSLLFYTKRLPTTETNGCSQKVLGWCRDERLEELLQSSGAVYLWQSGEESPGLSNIRIAWGLAGFQGGSSTYWQLDYCCFQPGRNATV</sequence>
<evidence type="ECO:0000313" key="3">
    <source>
        <dbReference type="Proteomes" id="UP000785679"/>
    </source>
</evidence>
<dbReference type="AlphaFoldDB" id="A0A8J8NFL1"/>
<protein>
    <submittedName>
        <fullName evidence="2">Uncharacterized protein</fullName>
    </submittedName>
</protein>
<accession>A0A8J8NFL1</accession>
<evidence type="ECO:0000313" key="2">
    <source>
        <dbReference type="EMBL" id="TNV74097.1"/>
    </source>
</evidence>
<dbReference type="EMBL" id="RRYP01017491">
    <property type="protein sequence ID" value="TNV74097.1"/>
    <property type="molecule type" value="Genomic_DNA"/>
</dbReference>